<dbReference type="InterPro" id="IPR001584">
    <property type="entry name" value="Integrase_cat-core"/>
</dbReference>
<dbReference type="InterPro" id="IPR043502">
    <property type="entry name" value="DNA/RNA_pol_sf"/>
</dbReference>
<evidence type="ECO:0000256" key="2">
    <source>
        <dbReference type="ARBA" id="ARBA00022679"/>
    </source>
</evidence>
<feature type="region of interest" description="Disordered" evidence="9">
    <location>
        <begin position="481"/>
        <end position="526"/>
    </location>
</feature>
<dbReference type="Pfam" id="PF17917">
    <property type="entry name" value="RT_RNaseH"/>
    <property type="match status" value="1"/>
</dbReference>
<dbReference type="InterPro" id="IPR056924">
    <property type="entry name" value="SH3_Tf2-1"/>
</dbReference>
<gene>
    <name evidence="12" type="ORF">FSB_LOCUS13042</name>
</gene>
<name>A0A2N9FDR3_FAGSY</name>
<dbReference type="Pfam" id="PF00098">
    <property type="entry name" value="zf-CCHC"/>
    <property type="match status" value="1"/>
</dbReference>
<dbReference type="FunFam" id="3.30.70.270:FF:000020">
    <property type="entry name" value="Transposon Tf2-6 polyprotein-like Protein"/>
    <property type="match status" value="1"/>
</dbReference>
<keyword evidence="8" id="KW-0479">Metal-binding</keyword>
<evidence type="ECO:0000259" key="11">
    <source>
        <dbReference type="PROSITE" id="PS50994"/>
    </source>
</evidence>
<evidence type="ECO:0000256" key="6">
    <source>
        <dbReference type="ARBA" id="ARBA00022801"/>
    </source>
</evidence>
<proteinExistence type="predicted"/>
<dbReference type="InterPro" id="IPR001878">
    <property type="entry name" value="Znf_CCHC"/>
</dbReference>
<dbReference type="EMBL" id="OIVN01000762">
    <property type="protein sequence ID" value="SPC85160.1"/>
    <property type="molecule type" value="Genomic_DNA"/>
</dbReference>
<dbReference type="InterPro" id="IPR036875">
    <property type="entry name" value="Znf_CCHC_sf"/>
</dbReference>
<evidence type="ECO:0000256" key="8">
    <source>
        <dbReference type="PROSITE-ProRule" id="PRU00047"/>
    </source>
</evidence>
<evidence type="ECO:0000313" key="12">
    <source>
        <dbReference type="EMBL" id="SPC85160.1"/>
    </source>
</evidence>
<dbReference type="FunFam" id="3.30.420.10:FF:000032">
    <property type="entry name" value="Retrovirus-related Pol polyprotein from transposon 297-like Protein"/>
    <property type="match status" value="1"/>
</dbReference>
<dbReference type="GO" id="GO:0003676">
    <property type="term" value="F:nucleic acid binding"/>
    <property type="evidence" value="ECO:0007669"/>
    <property type="project" value="InterPro"/>
</dbReference>
<feature type="region of interest" description="Disordered" evidence="9">
    <location>
        <begin position="1350"/>
        <end position="1370"/>
    </location>
</feature>
<sequence length="1914" mass="220056">MTYDSGKSIAEDDTKLADPKVFMEAMMSEMRRVMKIEMEQVHERIDQMENRREEQPQNGRDPEGRFGEARNREDNNLGGIKMKIPSFQGRSDPEAYLEWEKKMEFVFDCHNYSETKKVKLAVIEFSEYAVTWWDQLVINRRRNRERPIDTWEEMKVVMRKRFIPSYYYRELYKKLQGLRQGSRSVEDYYKEMEIAMIRANVEEDREATMARFLLGLNREIHDKVEMQHYVELEDMVHMAIKVEQQLKRGSGTRAGHNSSSTSWKSSHAKPLDKSQTPKPEPKSATTSHVPQGKTEASTSRNRDIKCFRCQGRGHIASQCPNKQVMVLQANGEIVTDCEDSDTDDMPPLEDVFEEECYVKDKVCSVIIDGGSCTNVASTIMVEKLGLPMAKHPRPYKLQWLNDSGEIRVNKQVLVAFRIGKYEDEVLCDVVPMQAGHLLLGRPWQFDRQVKHDGFTNKYSFVLNQRSITLVPLTPQQVYEDQVRLQKESDQKKESEQKKKSENQRGAEKNEREKENQSSALERKSERKQKNFYAKVSEIKRAMFSNQPMIVLLYKEALLNTNELDLALPSSIVSLLQEYEDVFPEETPHGLPPIRGIEHQIDFVPGATIPNRPAYRSNPEETKELQRQVSELLEKGHVRESMSPCAVPVLLVPKKDGTWRMCVDCRAINNITVKYRHPIPRLDDMLDELHGSCIFSKIDLKSGYHQIRIKEGDEWKTAFKTKYGLYECAQGIQVDEEKVRAIQDWPSPTSVGNVRSFHGLASFYRRFVKDFSSLAAPLTEVIKKNVGFRWGEEQEKAFQLIKEKLTNAPLLSLPNFSKTFEIECDASGVGIGAVLMQEGRPIAYFSEKLSGAALNYPTYDKELYALVRALETWQHYLWPKEFVIHTDHESLKHLKGQHKLNKRHARWVEFIETFPYVIRYKQGKENVVADALSRRYALLSTLDAKLLGFEHIKELYAEDHEFCEEYRACEKIASGKFFRLDGFLFRENKLCVPNCSMRELLVQESHGGGLMGHFGVAKTLAILQDHFYWPHMKRDVERICGRCVTCRQAKSKVQPNGLYTPLPIPSEPWIDISMDFVLGLPRTKRGRDSIFVVVDRFSKMAHFIPCHKTDDASHVADLFFREIVRLHGMPRTIVSDRDAKFLSYFWKTLWCKLGTKLLFSTTCHPQTDGQTEVVNRTLSTLLRAIIRKNIKTWEECLPHVEFAYNRAVHSATKFSPFEIVYGFNPLTPLDLSPLPLTEHVNLDGKKKADFVKQIHEKARLNIERRTEQYATQANKGRRQLVFEPGDWVWLHMRKERFPAKRRSKLLPRGDGPFQVLERINDNAYKLDLPGEYNVSATFNVTDLSPFDVGGDLRANPFQEEGNDGDQGTTSKDLVQVPIGPVTRARAKKFKDNYLNLSGFPVAFISTYQTETPSPFVASSLYRGHEECNTGLVARPGPDDKCNAIKDWDLRHGLCKDFPGVDWHNNYTTQNHLGWITDDWEEMEEGLAIAWNLSQLSKLYEEPSVKALYLAERAEGGSRDIPLPPWSVTLRCPNGLLVEIVPNNVDLEDMIGLVGSLKILATQQSEDAYLRSFRDDDDDDDDGGGAYAAWEKRTHQREKHTWPIKEPVASRTNLNSLPATSVCPLGLLSLRSPQITKILASCPKIAEPMELSLVKEIGRVWIAFRWCELCPMIEEFAALMNHSDLRYVLFPPKCRNALDILDEHLGVPYSLGRTWLKDGVNLRVLVEYFKDKRDNEHFLVGDFEALDRKIIDIVDMLGTDNLVPMILAKTLNGLDDLKDGIFHHFKGSPLLLQNYHHRRLAVKAPREFILFLDKLTHKDVNWILPGWSIDTFIMRTYPPWCVVIAGLSKKMVDKIASTWKERVIYTRQEGTKRIDLGGLYESCLICDMEQSARDNKVRASCLAAKLGKSKEDGIDT</sequence>
<dbReference type="SUPFAM" id="SSF57756">
    <property type="entry name" value="Retrovirus zinc finger-like domains"/>
    <property type="match status" value="1"/>
</dbReference>
<dbReference type="InterPro" id="IPR012337">
    <property type="entry name" value="RNaseH-like_sf"/>
</dbReference>
<dbReference type="CDD" id="cd09274">
    <property type="entry name" value="RNase_HI_RT_Ty3"/>
    <property type="match status" value="1"/>
</dbReference>
<dbReference type="InterPro" id="IPR041588">
    <property type="entry name" value="Integrase_H2C2"/>
</dbReference>
<feature type="domain" description="CCHC-type" evidence="10">
    <location>
        <begin position="305"/>
        <end position="321"/>
    </location>
</feature>
<dbReference type="GO" id="GO:0003964">
    <property type="term" value="F:RNA-directed DNA polymerase activity"/>
    <property type="evidence" value="ECO:0007669"/>
    <property type="project" value="UniProtKB-KW"/>
</dbReference>
<keyword evidence="3" id="KW-0548">Nucleotidyltransferase</keyword>
<dbReference type="Pfam" id="PF00078">
    <property type="entry name" value="RVT_1"/>
    <property type="match status" value="1"/>
</dbReference>
<dbReference type="InterPro" id="IPR041373">
    <property type="entry name" value="RT_RNaseH"/>
</dbReference>
<dbReference type="GO" id="GO:0004519">
    <property type="term" value="F:endonuclease activity"/>
    <property type="evidence" value="ECO:0007669"/>
    <property type="project" value="UniProtKB-KW"/>
</dbReference>
<dbReference type="SMART" id="SM00343">
    <property type="entry name" value="ZnF_C2HC"/>
    <property type="match status" value="1"/>
</dbReference>
<dbReference type="Pfam" id="PF17921">
    <property type="entry name" value="Integrase_H2C2"/>
    <property type="match status" value="1"/>
</dbReference>
<feature type="compositionally biased region" description="Basic and acidic residues" evidence="9">
    <location>
        <begin position="48"/>
        <end position="75"/>
    </location>
</feature>
<keyword evidence="5" id="KW-0255">Endonuclease</keyword>
<dbReference type="Gene3D" id="3.10.10.10">
    <property type="entry name" value="HIV Type 1 Reverse Transcriptase, subunit A, domain 1"/>
    <property type="match status" value="1"/>
</dbReference>
<dbReference type="Pfam" id="PF03732">
    <property type="entry name" value="Retrotrans_gag"/>
    <property type="match status" value="1"/>
</dbReference>
<evidence type="ECO:0000256" key="9">
    <source>
        <dbReference type="SAM" id="MobiDB-lite"/>
    </source>
</evidence>
<keyword evidence="8" id="KW-0862">Zinc</keyword>
<dbReference type="InterPro" id="IPR021109">
    <property type="entry name" value="Peptidase_aspartic_dom_sf"/>
</dbReference>
<evidence type="ECO:0000259" key="10">
    <source>
        <dbReference type="PROSITE" id="PS50158"/>
    </source>
</evidence>
<dbReference type="PANTHER" id="PTHR35046">
    <property type="entry name" value="ZINC KNUCKLE (CCHC-TYPE) FAMILY PROTEIN"/>
    <property type="match status" value="1"/>
</dbReference>
<keyword evidence="6" id="KW-0378">Hydrolase</keyword>
<dbReference type="SUPFAM" id="SSF53098">
    <property type="entry name" value="Ribonuclease H-like"/>
    <property type="match status" value="1"/>
</dbReference>
<dbReference type="PROSITE" id="PS50158">
    <property type="entry name" value="ZF_CCHC"/>
    <property type="match status" value="1"/>
</dbReference>
<feature type="compositionally biased region" description="Polar residues" evidence="9">
    <location>
        <begin position="273"/>
        <end position="299"/>
    </location>
</feature>
<dbReference type="GO" id="GO:0008270">
    <property type="term" value="F:zinc ion binding"/>
    <property type="evidence" value="ECO:0007669"/>
    <property type="project" value="UniProtKB-KW"/>
</dbReference>
<dbReference type="CDD" id="cd00303">
    <property type="entry name" value="retropepsin_like"/>
    <property type="match status" value="1"/>
</dbReference>
<keyword evidence="8" id="KW-0863">Zinc-finger</keyword>
<dbReference type="InterPro" id="IPR043128">
    <property type="entry name" value="Rev_trsase/Diguanyl_cyclase"/>
</dbReference>
<evidence type="ECO:0000256" key="5">
    <source>
        <dbReference type="ARBA" id="ARBA00022759"/>
    </source>
</evidence>
<dbReference type="InterPro" id="IPR036397">
    <property type="entry name" value="RNaseH_sf"/>
</dbReference>
<dbReference type="GO" id="GO:0015074">
    <property type="term" value="P:DNA integration"/>
    <property type="evidence" value="ECO:0007669"/>
    <property type="project" value="InterPro"/>
</dbReference>
<dbReference type="SUPFAM" id="SSF56672">
    <property type="entry name" value="DNA/RNA polymerases"/>
    <property type="match status" value="1"/>
</dbReference>
<feature type="region of interest" description="Disordered" evidence="9">
    <location>
        <begin position="247"/>
        <end position="300"/>
    </location>
</feature>
<organism evidence="12">
    <name type="scientific">Fagus sylvatica</name>
    <name type="common">Beechnut</name>
    <dbReference type="NCBI Taxonomy" id="28930"/>
    <lineage>
        <taxon>Eukaryota</taxon>
        <taxon>Viridiplantae</taxon>
        <taxon>Streptophyta</taxon>
        <taxon>Embryophyta</taxon>
        <taxon>Tracheophyta</taxon>
        <taxon>Spermatophyta</taxon>
        <taxon>Magnoliopsida</taxon>
        <taxon>eudicotyledons</taxon>
        <taxon>Gunneridae</taxon>
        <taxon>Pentapetalae</taxon>
        <taxon>rosids</taxon>
        <taxon>fabids</taxon>
        <taxon>Fagales</taxon>
        <taxon>Fagaceae</taxon>
        <taxon>Fagus</taxon>
    </lineage>
</organism>
<dbReference type="Gene3D" id="4.10.60.10">
    <property type="entry name" value="Zinc finger, CCHC-type"/>
    <property type="match status" value="1"/>
</dbReference>
<accession>A0A2N9FDR3</accession>
<dbReference type="PANTHER" id="PTHR35046:SF9">
    <property type="entry name" value="RNA-DIRECTED DNA POLYMERASE"/>
    <property type="match status" value="1"/>
</dbReference>
<keyword evidence="4" id="KW-0540">Nuclease</keyword>
<protein>
    <recommendedName>
        <fullName evidence="1">RNA-directed DNA polymerase</fullName>
        <ecNumber evidence="1">2.7.7.49</ecNumber>
    </recommendedName>
</protein>
<evidence type="ECO:0000256" key="4">
    <source>
        <dbReference type="ARBA" id="ARBA00022722"/>
    </source>
</evidence>
<dbReference type="Gene3D" id="1.10.340.70">
    <property type="match status" value="1"/>
</dbReference>
<feature type="domain" description="Integrase catalytic" evidence="11">
    <location>
        <begin position="1063"/>
        <end position="1223"/>
    </location>
</feature>
<dbReference type="EC" id="2.7.7.49" evidence="1"/>
<dbReference type="InterPro" id="IPR000477">
    <property type="entry name" value="RT_dom"/>
</dbReference>
<dbReference type="PROSITE" id="PS50994">
    <property type="entry name" value="INTEGRASE"/>
    <property type="match status" value="1"/>
</dbReference>
<evidence type="ECO:0000256" key="1">
    <source>
        <dbReference type="ARBA" id="ARBA00012493"/>
    </source>
</evidence>
<dbReference type="GO" id="GO:0016787">
    <property type="term" value="F:hydrolase activity"/>
    <property type="evidence" value="ECO:0007669"/>
    <property type="project" value="UniProtKB-KW"/>
</dbReference>
<evidence type="ECO:0000256" key="3">
    <source>
        <dbReference type="ARBA" id="ARBA00022695"/>
    </source>
</evidence>
<keyword evidence="2" id="KW-0808">Transferase</keyword>
<evidence type="ECO:0000256" key="7">
    <source>
        <dbReference type="ARBA" id="ARBA00022918"/>
    </source>
</evidence>
<dbReference type="InterPro" id="IPR005162">
    <property type="entry name" value="Retrotrans_gag_dom"/>
</dbReference>
<dbReference type="Gene3D" id="3.30.420.10">
    <property type="entry name" value="Ribonuclease H-like superfamily/Ribonuclease H"/>
    <property type="match status" value="1"/>
</dbReference>
<keyword evidence="7" id="KW-0695">RNA-directed DNA polymerase</keyword>
<feature type="region of interest" description="Disordered" evidence="9">
    <location>
        <begin position="48"/>
        <end position="84"/>
    </location>
</feature>
<dbReference type="Gene3D" id="2.40.70.10">
    <property type="entry name" value="Acid Proteases"/>
    <property type="match status" value="1"/>
</dbReference>
<dbReference type="Gene3D" id="3.30.70.270">
    <property type="match status" value="2"/>
</dbReference>
<reference evidence="12" key="1">
    <citation type="submission" date="2018-02" db="EMBL/GenBank/DDBJ databases">
        <authorList>
            <person name="Cohen D.B."/>
            <person name="Kent A.D."/>
        </authorList>
    </citation>
    <scope>NUCLEOTIDE SEQUENCE</scope>
</reference>
<dbReference type="CDD" id="cd01647">
    <property type="entry name" value="RT_LTR"/>
    <property type="match status" value="1"/>
</dbReference>
<dbReference type="FunFam" id="1.10.340.70:FF:000001">
    <property type="entry name" value="Retrovirus-related Pol polyprotein from transposon gypsy-like Protein"/>
    <property type="match status" value="1"/>
</dbReference>
<dbReference type="Pfam" id="PF24626">
    <property type="entry name" value="SH3_Tf2-1"/>
    <property type="match status" value="1"/>
</dbReference>
<dbReference type="Gene3D" id="3.10.20.370">
    <property type="match status" value="1"/>
</dbReference>